<evidence type="ECO:0000313" key="1">
    <source>
        <dbReference type="EMBL" id="JAE24545.1"/>
    </source>
</evidence>
<reference evidence="1" key="2">
    <citation type="journal article" date="2015" name="Data Brief">
        <title>Shoot transcriptome of the giant reed, Arundo donax.</title>
        <authorList>
            <person name="Barrero R.A."/>
            <person name="Guerrero F.D."/>
            <person name="Moolhuijzen P."/>
            <person name="Goolsby J.A."/>
            <person name="Tidwell J."/>
            <person name="Bellgard S.E."/>
            <person name="Bellgard M.I."/>
        </authorList>
    </citation>
    <scope>NUCLEOTIDE SEQUENCE</scope>
    <source>
        <tissue evidence="1">Shoot tissue taken approximately 20 cm above the soil surface</tissue>
    </source>
</reference>
<organism evidence="1">
    <name type="scientific">Arundo donax</name>
    <name type="common">Giant reed</name>
    <name type="synonym">Donax arundinaceus</name>
    <dbReference type="NCBI Taxonomy" id="35708"/>
    <lineage>
        <taxon>Eukaryota</taxon>
        <taxon>Viridiplantae</taxon>
        <taxon>Streptophyta</taxon>
        <taxon>Embryophyta</taxon>
        <taxon>Tracheophyta</taxon>
        <taxon>Spermatophyta</taxon>
        <taxon>Magnoliopsida</taxon>
        <taxon>Liliopsida</taxon>
        <taxon>Poales</taxon>
        <taxon>Poaceae</taxon>
        <taxon>PACMAD clade</taxon>
        <taxon>Arundinoideae</taxon>
        <taxon>Arundineae</taxon>
        <taxon>Arundo</taxon>
    </lineage>
</organism>
<proteinExistence type="predicted"/>
<reference evidence="1" key="1">
    <citation type="submission" date="2014-09" db="EMBL/GenBank/DDBJ databases">
        <authorList>
            <person name="Magalhaes I.L.F."/>
            <person name="Oliveira U."/>
            <person name="Santos F.R."/>
            <person name="Vidigal T.H.D.A."/>
            <person name="Brescovit A.D."/>
            <person name="Santos A.J."/>
        </authorList>
    </citation>
    <scope>NUCLEOTIDE SEQUENCE</scope>
    <source>
        <tissue evidence="1">Shoot tissue taken approximately 20 cm above the soil surface</tissue>
    </source>
</reference>
<sequence length="52" mass="5301">MRRSGVMQGKMVARSAWVGRGEASLEVQRAAAGGAEEGGAELVAVRRLAGGC</sequence>
<dbReference type="AlphaFoldDB" id="A0A0A9GHH0"/>
<dbReference type="EMBL" id="GBRH01173351">
    <property type="protein sequence ID" value="JAE24545.1"/>
    <property type="molecule type" value="Transcribed_RNA"/>
</dbReference>
<protein>
    <submittedName>
        <fullName evidence="1">Uncharacterized protein</fullName>
    </submittedName>
</protein>
<accession>A0A0A9GHH0</accession>
<name>A0A0A9GHH0_ARUDO</name>